<dbReference type="Pfam" id="PF00179">
    <property type="entry name" value="UQ_con"/>
    <property type="match status" value="1"/>
</dbReference>
<dbReference type="Gene3D" id="3.10.110.10">
    <property type="entry name" value="Ubiquitin Conjugating Enzyme"/>
    <property type="match status" value="1"/>
</dbReference>
<dbReference type="SUPFAM" id="SSF54495">
    <property type="entry name" value="UBC-like"/>
    <property type="match status" value="1"/>
</dbReference>
<comment type="similarity">
    <text evidence="5">Belongs to the ubiquitin-conjugating enzyme family.</text>
</comment>
<accession>A0A643C020</accession>
<comment type="caution">
    <text evidence="8">The sequence shown here is derived from an EMBL/GenBank/DDBJ whole genome shotgun (WGS) entry which is preliminary data.</text>
</comment>
<sequence length="172" mass="18566">MSDAVGRGTVSRLPAEQDVPPAGLGLRSKGTRGIRDSRVGSPGDFGGHKWGEEQWRKPSSGNRGDFGKQVTFRTRIYHCNINSQGVICLDILKDNWSPALTISKVLLSICSLLTDCNPAVALSRVIYTSGLESRFPDAVETADVCDASRARLLCSQPLSHNLLSCSPLRIAV</sequence>
<evidence type="ECO:0000256" key="3">
    <source>
        <dbReference type="ARBA" id="ARBA00043952"/>
    </source>
</evidence>
<dbReference type="AlphaFoldDB" id="A0A643C020"/>
<dbReference type="PROSITE" id="PS00183">
    <property type="entry name" value="UBC_1"/>
    <property type="match status" value="1"/>
</dbReference>
<dbReference type="SMART" id="SM00212">
    <property type="entry name" value="UBCc"/>
    <property type="match status" value="1"/>
</dbReference>
<keyword evidence="5" id="KW-0067">ATP-binding</keyword>
<proteinExistence type="inferred from homology"/>
<dbReference type="PROSITE" id="PS50127">
    <property type="entry name" value="UBC_2"/>
    <property type="match status" value="1"/>
</dbReference>
<evidence type="ECO:0000256" key="1">
    <source>
        <dbReference type="ARBA" id="ARBA00022679"/>
    </source>
</evidence>
<evidence type="ECO:0000313" key="9">
    <source>
        <dbReference type="Proteomes" id="UP000437017"/>
    </source>
</evidence>
<dbReference type="GO" id="GO:0005524">
    <property type="term" value="F:ATP binding"/>
    <property type="evidence" value="ECO:0007669"/>
    <property type="project" value="UniProtKB-UniRule"/>
</dbReference>
<evidence type="ECO:0000256" key="4">
    <source>
        <dbReference type="PROSITE-ProRule" id="PRU10133"/>
    </source>
</evidence>
<evidence type="ECO:0000259" key="7">
    <source>
        <dbReference type="PROSITE" id="PS50127"/>
    </source>
</evidence>
<dbReference type="PANTHER" id="PTHR24068">
    <property type="entry name" value="UBIQUITIN-CONJUGATING ENZYME E2"/>
    <property type="match status" value="1"/>
</dbReference>
<comment type="pathway">
    <text evidence="3">Protein modification.</text>
</comment>
<feature type="region of interest" description="Disordered" evidence="6">
    <location>
        <begin position="1"/>
        <end position="66"/>
    </location>
</feature>
<keyword evidence="9" id="KW-1185">Reference proteome</keyword>
<feature type="domain" description="UBC core" evidence="7">
    <location>
        <begin position="1"/>
        <end position="159"/>
    </location>
</feature>
<organism evidence="8 9">
    <name type="scientific">Balaenoptera physalus</name>
    <name type="common">Fin whale</name>
    <name type="synonym">Balaena physalus</name>
    <dbReference type="NCBI Taxonomy" id="9770"/>
    <lineage>
        <taxon>Eukaryota</taxon>
        <taxon>Metazoa</taxon>
        <taxon>Chordata</taxon>
        <taxon>Craniata</taxon>
        <taxon>Vertebrata</taxon>
        <taxon>Euteleostomi</taxon>
        <taxon>Mammalia</taxon>
        <taxon>Eutheria</taxon>
        <taxon>Laurasiatheria</taxon>
        <taxon>Artiodactyla</taxon>
        <taxon>Whippomorpha</taxon>
        <taxon>Cetacea</taxon>
        <taxon>Mysticeti</taxon>
        <taxon>Balaenopteridae</taxon>
        <taxon>Balaenoptera</taxon>
    </lineage>
</organism>
<keyword evidence="5" id="KW-0547">Nucleotide-binding</keyword>
<keyword evidence="2 5" id="KW-0833">Ubl conjugation pathway</keyword>
<dbReference type="EMBL" id="SGJD01003111">
    <property type="protein sequence ID" value="KAB0393596.1"/>
    <property type="molecule type" value="Genomic_DNA"/>
</dbReference>
<gene>
    <name evidence="8" type="ORF">E2I00_011831</name>
</gene>
<evidence type="ECO:0000256" key="5">
    <source>
        <dbReference type="RuleBase" id="RU362109"/>
    </source>
</evidence>
<dbReference type="Proteomes" id="UP000437017">
    <property type="component" value="Unassembled WGS sequence"/>
</dbReference>
<dbReference type="OrthoDB" id="7851174at2759"/>
<dbReference type="InterPro" id="IPR000608">
    <property type="entry name" value="UBC"/>
</dbReference>
<dbReference type="InterPro" id="IPR023313">
    <property type="entry name" value="UBQ-conjugating_AS"/>
</dbReference>
<protein>
    <recommendedName>
        <fullName evidence="7">UBC core domain-containing protein</fullName>
    </recommendedName>
</protein>
<dbReference type="GO" id="GO:0016740">
    <property type="term" value="F:transferase activity"/>
    <property type="evidence" value="ECO:0007669"/>
    <property type="project" value="UniProtKB-KW"/>
</dbReference>
<evidence type="ECO:0000256" key="6">
    <source>
        <dbReference type="SAM" id="MobiDB-lite"/>
    </source>
</evidence>
<evidence type="ECO:0000313" key="8">
    <source>
        <dbReference type="EMBL" id="KAB0393596.1"/>
    </source>
</evidence>
<evidence type="ECO:0000256" key="2">
    <source>
        <dbReference type="ARBA" id="ARBA00022786"/>
    </source>
</evidence>
<keyword evidence="1" id="KW-0808">Transferase</keyword>
<feature type="active site" description="Glycyl thioester intermediate" evidence="4">
    <location>
        <position position="88"/>
    </location>
</feature>
<feature type="compositionally biased region" description="Basic and acidic residues" evidence="6">
    <location>
        <begin position="46"/>
        <end position="56"/>
    </location>
</feature>
<name>A0A643C020_BALPH</name>
<dbReference type="InterPro" id="IPR016135">
    <property type="entry name" value="UBQ-conjugating_enzyme/RWD"/>
</dbReference>
<reference evidence="8 9" key="1">
    <citation type="journal article" date="2019" name="PLoS ONE">
        <title>Genomic analyses reveal an absence of contemporary introgressive admixture between fin whales and blue whales, despite known hybrids.</title>
        <authorList>
            <person name="Westbury M.V."/>
            <person name="Petersen B."/>
            <person name="Lorenzen E.D."/>
        </authorList>
    </citation>
    <scope>NUCLEOTIDE SEQUENCE [LARGE SCALE GENOMIC DNA]</scope>
    <source>
        <strain evidence="8">FinWhale-01</strain>
    </source>
</reference>